<evidence type="ECO:0000256" key="2">
    <source>
        <dbReference type="ARBA" id="ARBA00004749"/>
    </source>
</evidence>
<evidence type="ECO:0000256" key="5">
    <source>
        <dbReference type="ARBA" id="ARBA00022827"/>
    </source>
</evidence>
<comment type="pathway">
    <text evidence="2">Cofactor biosynthesis; ubiquinone biosynthesis.</text>
</comment>
<dbReference type="GO" id="GO:0016705">
    <property type="term" value="F:oxidoreductase activity, acting on paired donors, with incorporation or reduction of molecular oxygen"/>
    <property type="evidence" value="ECO:0007669"/>
    <property type="project" value="InterPro"/>
</dbReference>
<evidence type="ECO:0000256" key="6">
    <source>
        <dbReference type="ARBA" id="ARBA00023002"/>
    </source>
</evidence>
<dbReference type="Pfam" id="PF01494">
    <property type="entry name" value="FAD_binding_3"/>
    <property type="match status" value="1"/>
</dbReference>
<dbReference type="RefSeq" id="WP_074201021.1">
    <property type="nucleotide sequence ID" value="NZ_FSRE01000002.1"/>
</dbReference>
<keyword evidence="6" id="KW-0560">Oxidoreductase</keyword>
<evidence type="ECO:0000313" key="10">
    <source>
        <dbReference type="Proteomes" id="UP000198461"/>
    </source>
</evidence>
<dbReference type="GO" id="GO:0006744">
    <property type="term" value="P:ubiquinone biosynthetic process"/>
    <property type="evidence" value="ECO:0007669"/>
    <property type="project" value="UniProtKB-UniPathway"/>
</dbReference>
<name>A0A1N6EPF8_9GAMM</name>
<dbReference type="InterPro" id="IPR051205">
    <property type="entry name" value="UbiH/COQ6_monooxygenase"/>
</dbReference>
<dbReference type="SUPFAM" id="SSF51905">
    <property type="entry name" value="FAD/NAD(P)-binding domain"/>
    <property type="match status" value="1"/>
</dbReference>
<dbReference type="PRINTS" id="PR00420">
    <property type="entry name" value="RNGMNOXGNASE"/>
</dbReference>
<evidence type="ECO:0000313" key="9">
    <source>
        <dbReference type="EMBL" id="SIN84926.1"/>
    </source>
</evidence>
<dbReference type="InterPro" id="IPR010971">
    <property type="entry name" value="UbiH/COQ6"/>
</dbReference>
<dbReference type="InterPro" id="IPR036188">
    <property type="entry name" value="FAD/NAD-bd_sf"/>
</dbReference>
<keyword evidence="4" id="KW-0285">Flavoprotein</keyword>
<dbReference type="UniPathway" id="UPA00232"/>
<reference evidence="9 10" key="1">
    <citation type="submission" date="2016-11" db="EMBL/GenBank/DDBJ databases">
        <authorList>
            <person name="Jaros S."/>
            <person name="Januszkiewicz K."/>
            <person name="Wedrychowicz H."/>
        </authorList>
    </citation>
    <scope>NUCLEOTIDE SEQUENCE [LARGE SCALE GENOMIC DNA]</scope>
    <source>
        <strain evidence="9 10">DSM 17737</strain>
    </source>
</reference>
<sequence length="395" mass="43405">MSRIVDTVIVGGGMVGASVALRLAEAGMQVAVVEREPPPAIEDVAPCEVRVSALTHASEQWLEQLGVWKALLAQGAHPFRAMHVWADDVDGEVVFDAASVGEDNLGHVLPNRLIQAALWARMTDHANVTACFDSIEGFETEASGVHVVLEGGDVLHAQLLVGADGAFSRVRQLANIPLDAHEYGEAAIVGCVRTERPHQDACWQRYTAEGPVAFLAMQDNLSSLAWYLPQHKLDWVLSLDDEAFAEALTEASGGRLGRIDWVGERAGFPLVRRHAQRYHAERVVLVGDAAHTIHPQAGQGVNLGFLDAQVLCEEVLTAFEAKAPFWVPAVLSRYQRRRYMDNLAVQRAMDGFEWLFAHDLPWKRPLRQLVMLAGRLRPATQTLTRLALDARPGSY</sequence>
<dbReference type="OrthoDB" id="9769565at2"/>
<evidence type="ECO:0000256" key="7">
    <source>
        <dbReference type="ARBA" id="ARBA00023033"/>
    </source>
</evidence>
<dbReference type="PANTHER" id="PTHR43876">
    <property type="entry name" value="UBIQUINONE BIOSYNTHESIS MONOOXYGENASE COQ6, MITOCHONDRIAL"/>
    <property type="match status" value="1"/>
</dbReference>
<evidence type="ECO:0000259" key="8">
    <source>
        <dbReference type="Pfam" id="PF01494"/>
    </source>
</evidence>
<proteinExistence type="inferred from homology"/>
<dbReference type="InterPro" id="IPR002938">
    <property type="entry name" value="FAD-bd"/>
</dbReference>
<dbReference type="NCBIfam" id="TIGR01988">
    <property type="entry name" value="Ubi-OHases"/>
    <property type="match status" value="1"/>
</dbReference>
<comment type="similarity">
    <text evidence="3">Belongs to the UbiH/COQ6 family.</text>
</comment>
<accession>A0A1N6EPF8</accession>
<dbReference type="EMBL" id="FSRE01000002">
    <property type="protein sequence ID" value="SIN84926.1"/>
    <property type="molecule type" value="Genomic_DNA"/>
</dbReference>
<comment type="cofactor">
    <cofactor evidence="1">
        <name>FAD</name>
        <dbReference type="ChEBI" id="CHEBI:57692"/>
    </cofactor>
</comment>
<protein>
    <submittedName>
        <fullName evidence="9">2-octaprenylphenol hydroxylase</fullName>
    </submittedName>
</protein>
<organism evidence="9 10">
    <name type="scientific">Sulfurivirga caldicuralii</name>
    <dbReference type="NCBI Taxonomy" id="364032"/>
    <lineage>
        <taxon>Bacteria</taxon>
        <taxon>Pseudomonadati</taxon>
        <taxon>Pseudomonadota</taxon>
        <taxon>Gammaproteobacteria</taxon>
        <taxon>Thiotrichales</taxon>
        <taxon>Piscirickettsiaceae</taxon>
        <taxon>Sulfurivirga</taxon>
    </lineage>
</organism>
<dbReference type="GO" id="GO:0004497">
    <property type="term" value="F:monooxygenase activity"/>
    <property type="evidence" value="ECO:0007669"/>
    <property type="project" value="UniProtKB-KW"/>
</dbReference>
<dbReference type="STRING" id="364032.SAMN05443662_0707"/>
<keyword evidence="7" id="KW-0503">Monooxygenase</keyword>
<dbReference type="GO" id="GO:0071949">
    <property type="term" value="F:FAD binding"/>
    <property type="evidence" value="ECO:0007669"/>
    <property type="project" value="InterPro"/>
</dbReference>
<evidence type="ECO:0000256" key="3">
    <source>
        <dbReference type="ARBA" id="ARBA00005349"/>
    </source>
</evidence>
<dbReference type="Gene3D" id="3.50.50.60">
    <property type="entry name" value="FAD/NAD(P)-binding domain"/>
    <property type="match status" value="2"/>
</dbReference>
<keyword evidence="10" id="KW-1185">Reference proteome</keyword>
<gene>
    <name evidence="9" type="ORF">SAMN05443662_0707</name>
</gene>
<evidence type="ECO:0000256" key="1">
    <source>
        <dbReference type="ARBA" id="ARBA00001974"/>
    </source>
</evidence>
<dbReference type="PANTHER" id="PTHR43876:SF7">
    <property type="entry name" value="UBIQUINONE BIOSYNTHESIS MONOOXYGENASE COQ6, MITOCHONDRIAL"/>
    <property type="match status" value="1"/>
</dbReference>
<dbReference type="Proteomes" id="UP000198461">
    <property type="component" value="Unassembled WGS sequence"/>
</dbReference>
<dbReference type="AlphaFoldDB" id="A0A1N6EPF8"/>
<keyword evidence="5" id="KW-0274">FAD</keyword>
<feature type="domain" description="FAD-binding" evidence="8">
    <location>
        <begin position="5"/>
        <end position="338"/>
    </location>
</feature>
<evidence type="ECO:0000256" key="4">
    <source>
        <dbReference type="ARBA" id="ARBA00022630"/>
    </source>
</evidence>